<dbReference type="RefSeq" id="WP_264138646.1">
    <property type="nucleotide sequence ID" value="NZ_JAOYOD010000001.1"/>
</dbReference>
<proteinExistence type="predicted"/>
<protein>
    <recommendedName>
        <fullName evidence="3">Condensation domain-containing protein</fullName>
    </recommendedName>
</protein>
<keyword evidence="2" id="KW-1185">Reference proteome</keyword>
<reference evidence="1 2" key="1">
    <citation type="submission" date="2022-10" db="EMBL/GenBank/DDBJ databases">
        <title>Comparative genomics and taxonomic characterization of three novel marine species of genus Reichenbachiella exhibiting antioxidant and polysaccharide degradation activities.</title>
        <authorList>
            <person name="Muhammad N."/>
            <person name="Lee Y.-J."/>
            <person name="Ko J."/>
            <person name="Kim S.-G."/>
        </authorList>
    </citation>
    <scope>NUCLEOTIDE SEQUENCE [LARGE SCALE GENOMIC DNA]</scope>
    <source>
        <strain evidence="1 2">ABR2-5</strain>
    </source>
</reference>
<gene>
    <name evidence="1" type="ORF">N7U62_14190</name>
</gene>
<dbReference type="Proteomes" id="UP001300692">
    <property type="component" value="Unassembled WGS sequence"/>
</dbReference>
<evidence type="ECO:0000313" key="1">
    <source>
        <dbReference type="EMBL" id="MCV9387828.1"/>
    </source>
</evidence>
<dbReference type="EMBL" id="JAOYOD010000001">
    <property type="protein sequence ID" value="MCV9387828.1"/>
    <property type="molecule type" value="Genomic_DNA"/>
</dbReference>
<evidence type="ECO:0000313" key="2">
    <source>
        <dbReference type="Proteomes" id="UP001300692"/>
    </source>
</evidence>
<evidence type="ECO:0008006" key="3">
    <source>
        <dbReference type="Google" id="ProtNLM"/>
    </source>
</evidence>
<name>A0ABT3CVW4_9BACT</name>
<accession>A0ABT3CVW4</accession>
<sequence length="424" mass="48936">MRSFPLTGFDTFLLALEKQYNEKAISGNICHYVLDIEGNLDPEETLQKIRSNPYFQVLSRFQHEKAQALHIPKWHYSEGALSIPVALIESSSLIPEEVKNHELSRGQQFLACHLIRRVEDRWSLILSWNHLLMDGYGATLFLKQLFDENVTFDENLLLNYEKPKYNLRTFWRATKSKFFIDYSSRPILTMISPKHLARDSKERCVILSFDEEETKSIDQSALHNGARFGRSAYYLACCTRAVADVLDKRKSVINNFWIPVPRDNRKKGATGPIIGNRLSFLFYRLKKEAMISLKSCVASINEQMMDQIRHKSHLSYNHLMDFMKWLPLGLYYYLVKRRGGNSIASFLFTVAADHPKELDQLFGHPITNAISLPANAYPPGLTFAFMRFHGSLKLMILYHTQALSDEEFQGLEAQLKRELVKGDG</sequence>
<comment type="caution">
    <text evidence="1">The sequence shown here is derived from an EMBL/GenBank/DDBJ whole genome shotgun (WGS) entry which is preliminary data.</text>
</comment>
<dbReference type="Gene3D" id="3.30.559.30">
    <property type="entry name" value="Nonribosomal peptide synthetase, condensation domain"/>
    <property type="match status" value="1"/>
</dbReference>
<organism evidence="1 2">
    <name type="scientific">Reichenbachiella ulvae</name>
    <dbReference type="NCBI Taxonomy" id="2980104"/>
    <lineage>
        <taxon>Bacteria</taxon>
        <taxon>Pseudomonadati</taxon>
        <taxon>Bacteroidota</taxon>
        <taxon>Cytophagia</taxon>
        <taxon>Cytophagales</taxon>
        <taxon>Reichenbachiellaceae</taxon>
        <taxon>Reichenbachiella</taxon>
    </lineage>
</organism>